<dbReference type="Gramene" id="TuG1812G0300002761.01.T01">
    <property type="protein sequence ID" value="TuG1812G0300002761.01.T01.cds449141"/>
    <property type="gene ID" value="TuG1812G0300002761.01"/>
</dbReference>
<evidence type="ECO:0000256" key="1">
    <source>
        <dbReference type="SAM" id="MobiDB-lite"/>
    </source>
</evidence>
<evidence type="ECO:0000313" key="3">
    <source>
        <dbReference type="Proteomes" id="UP000015106"/>
    </source>
</evidence>
<dbReference type="Proteomes" id="UP000015106">
    <property type="component" value="Chromosome 3"/>
</dbReference>
<reference evidence="2" key="2">
    <citation type="submission" date="2018-03" db="EMBL/GenBank/DDBJ databases">
        <title>The Triticum urartu genome reveals the dynamic nature of wheat genome evolution.</title>
        <authorList>
            <person name="Ling H."/>
            <person name="Ma B."/>
            <person name="Shi X."/>
            <person name="Liu H."/>
            <person name="Dong L."/>
            <person name="Sun H."/>
            <person name="Cao Y."/>
            <person name="Gao Q."/>
            <person name="Zheng S."/>
            <person name="Li Y."/>
            <person name="Yu Y."/>
            <person name="Du H."/>
            <person name="Qi M."/>
            <person name="Li Y."/>
            <person name="Yu H."/>
            <person name="Cui Y."/>
            <person name="Wang N."/>
            <person name="Chen C."/>
            <person name="Wu H."/>
            <person name="Zhao Y."/>
            <person name="Zhang J."/>
            <person name="Li Y."/>
            <person name="Zhou W."/>
            <person name="Zhang B."/>
            <person name="Hu W."/>
            <person name="Eijk M."/>
            <person name="Tang J."/>
            <person name="Witsenboer H."/>
            <person name="Zhao S."/>
            <person name="Li Z."/>
            <person name="Zhang A."/>
            <person name="Wang D."/>
            <person name="Liang C."/>
        </authorList>
    </citation>
    <scope>NUCLEOTIDE SEQUENCE [LARGE SCALE GENOMIC DNA]</scope>
    <source>
        <strain evidence="2">cv. G1812</strain>
    </source>
</reference>
<name>A0A8R7PU30_TRIUA</name>
<dbReference type="AlphaFoldDB" id="A0A8R7PU30"/>
<sequence length="78" mass="8890">MGTHPRTGIFPRQRNRRNRRCHLPPFPSRLPCLGLEPAPCLGAHGGTHSRASAFPRHRIRGNRRDRRRHLARSSSPSP</sequence>
<feature type="region of interest" description="Disordered" evidence="1">
    <location>
        <begin position="1"/>
        <end position="78"/>
    </location>
</feature>
<feature type="compositionally biased region" description="Basic residues" evidence="1">
    <location>
        <begin position="13"/>
        <end position="22"/>
    </location>
</feature>
<proteinExistence type="predicted"/>
<accession>A0A8R7PU30</accession>
<keyword evidence="3" id="KW-1185">Reference proteome</keyword>
<protein>
    <submittedName>
        <fullName evidence="2">Uncharacterized protein</fullName>
    </submittedName>
</protein>
<reference evidence="2" key="3">
    <citation type="submission" date="2022-06" db="UniProtKB">
        <authorList>
            <consortium name="EnsemblPlants"/>
        </authorList>
    </citation>
    <scope>IDENTIFICATION</scope>
</reference>
<reference evidence="3" key="1">
    <citation type="journal article" date="2013" name="Nature">
        <title>Draft genome of the wheat A-genome progenitor Triticum urartu.</title>
        <authorList>
            <person name="Ling H.Q."/>
            <person name="Zhao S."/>
            <person name="Liu D."/>
            <person name="Wang J."/>
            <person name="Sun H."/>
            <person name="Zhang C."/>
            <person name="Fan H."/>
            <person name="Li D."/>
            <person name="Dong L."/>
            <person name="Tao Y."/>
            <person name="Gao C."/>
            <person name="Wu H."/>
            <person name="Li Y."/>
            <person name="Cui Y."/>
            <person name="Guo X."/>
            <person name="Zheng S."/>
            <person name="Wang B."/>
            <person name="Yu K."/>
            <person name="Liang Q."/>
            <person name="Yang W."/>
            <person name="Lou X."/>
            <person name="Chen J."/>
            <person name="Feng M."/>
            <person name="Jian J."/>
            <person name="Zhang X."/>
            <person name="Luo G."/>
            <person name="Jiang Y."/>
            <person name="Liu J."/>
            <person name="Wang Z."/>
            <person name="Sha Y."/>
            <person name="Zhang B."/>
            <person name="Wu H."/>
            <person name="Tang D."/>
            <person name="Shen Q."/>
            <person name="Xue P."/>
            <person name="Zou S."/>
            <person name="Wang X."/>
            <person name="Liu X."/>
            <person name="Wang F."/>
            <person name="Yang Y."/>
            <person name="An X."/>
            <person name="Dong Z."/>
            <person name="Zhang K."/>
            <person name="Zhang X."/>
            <person name="Luo M.C."/>
            <person name="Dvorak J."/>
            <person name="Tong Y."/>
            <person name="Wang J."/>
            <person name="Yang H."/>
            <person name="Li Z."/>
            <person name="Wang D."/>
            <person name="Zhang A."/>
            <person name="Wang J."/>
        </authorList>
    </citation>
    <scope>NUCLEOTIDE SEQUENCE</scope>
    <source>
        <strain evidence="3">cv. G1812</strain>
    </source>
</reference>
<feature type="compositionally biased region" description="Basic residues" evidence="1">
    <location>
        <begin position="55"/>
        <end position="71"/>
    </location>
</feature>
<dbReference type="EnsemblPlants" id="TuG1812G0300002761.01.T01">
    <property type="protein sequence ID" value="TuG1812G0300002761.01.T01.cds449141"/>
    <property type="gene ID" value="TuG1812G0300002761.01"/>
</dbReference>
<evidence type="ECO:0000313" key="2">
    <source>
        <dbReference type="EnsemblPlants" id="TuG1812G0300002761.01.T01.cds449141"/>
    </source>
</evidence>
<organism evidence="2 3">
    <name type="scientific">Triticum urartu</name>
    <name type="common">Red wild einkorn</name>
    <name type="synonym">Crithodium urartu</name>
    <dbReference type="NCBI Taxonomy" id="4572"/>
    <lineage>
        <taxon>Eukaryota</taxon>
        <taxon>Viridiplantae</taxon>
        <taxon>Streptophyta</taxon>
        <taxon>Embryophyta</taxon>
        <taxon>Tracheophyta</taxon>
        <taxon>Spermatophyta</taxon>
        <taxon>Magnoliopsida</taxon>
        <taxon>Liliopsida</taxon>
        <taxon>Poales</taxon>
        <taxon>Poaceae</taxon>
        <taxon>BOP clade</taxon>
        <taxon>Pooideae</taxon>
        <taxon>Triticodae</taxon>
        <taxon>Triticeae</taxon>
        <taxon>Triticinae</taxon>
        <taxon>Triticum</taxon>
    </lineage>
</organism>